<accession>A0A0P9MS10</accession>
<sequence>MNEPRGLTPQGVPAAMNTAALREQIQLAHQHEARTGHLLQQLEQKLPHLHPAIHLPEVDAKDVLARFVTVYIDLVPDLLDAAHEVALEAGIEGQIKPVLKIAEHFFAAPPSIMDGHEGLESLLDEAYLAHRLVEEVNDLYIKHFGQPLIPSNTTVASVIAHQLIGEQFANQLDEAVHHAVDELLDEESFALDSVEAYREKLISPETDAAWQRWPSLSRQLGVGLELEHSAV</sequence>
<organism evidence="1 2">
    <name type="scientific">Pseudomonas congelans</name>
    <dbReference type="NCBI Taxonomy" id="200452"/>
    <lineage>
        <taxon>Bacteria</taxon>
        <taxon>Pseudomonadati</taxon>
        <taxon>Pseudomonadota</taxon>
        <taxon>Gammaproteobacteria</taxon>
        <taxon>Pseudomonadales</taxon>
        <taxon>Pseudomonadaceae</taxon>
        <taxon>Pseudomonas</taxon>
    </lineage>
</organism>
<evidence type="ECO:0000313" key="2">
    <source>
        <dbReference type="Proteomes" id="UP000050411"/>
    </source>
</evidence>
<comment type="caution">
    <text evidence="1">The sequence shown here is derived from an EMBL/GenBank/DDBJ whole genome shotgun (WGS) entry which is preliminary data.</text>
</comment>
<dbReference type="Proteomes" id="UP000050411">
    <property type="component" value="Unassembled WGS sequence"/>
</dbReference>
<name>A0A0P9MS10_9PSED</name>
<dbReference type="PATRIC" id="fig|200452.3.peg.4201"/>
<protein>
    <submittedName>
        <fullName evidence="1">Uncharacterized protein</fullName>
    </submittedName>
</protein>
<evidence type="ECO:0000313" key="1">
    <source>
        <dbReference type="EMBL" id="KPW86737.1"/>
    </source>
</evidence>
<reference evidence="1 2" key="1">
    <citation type="submission" date="2015-09" db="EMBL/GenBank/DDBJ databases">
        <title>Genome announcement of multiple Pseudomonas syringae strains.</title>
        <authorList>
            <person name="Thakur S."/>
            <person name="Wang P.W."/>
            <person name="Gong Y."/>
            <person name="Weir B.S."/>
            <person name="Guttman D.S."/>
        </authorList>
    </citation>
    <scope>NUCLEOTIDE SEQUENCE [LARGE SCALE GENOMIC DNA]</scope>
    <source>
        <strain evidence="1 2">ICMP19117</strain>
    </source>
</reference>
<dbReference type="AlphaFoldDB" id="A0A0P9MS10"/>
<gene>
    <name evidence="1" type="ORF">ALO92_05180</name>
</gene>
<proteinExistence type="predicted"/>
<dbReference type="EMBL" id="LJQB01000023">
    <property type="protein sequence ID" value="KPW86737.1"/>
    <property type="molecule type" value="Genomic_DNA"/>
</dbReference>